<dbReference type="InterPro" id="IPR010877">
    <property type="entry name" value="Phage_Mu_Gp46"/>
</dbReference>
<evidence type="ECO:0000313" key="2">
    <source>
        <dbReference type="Proteomes" id="UP001194579"/>
    </source>
</evidence>
<dbReference type="EMBL" id="WABS01000013">
    <property type="protein sequence ID" value="MBI0554560.1"/>
    <property type="molecule type" value="Genomic_DNA"/>
</dbReference>
<gene>
    <name evidence="1" type="ORF">F6Q06_08665</name>
</gene>
<accession>A0ABS0RY55</accession>
<proteinExistence type="predicted"/>
<comment type="caution">
    <text evidence="1">The sequence shown here is derived from an EMBL/GenBank/DDBJ whole genome shotgun (WGS) entry which is preliminary data.</text>
</comment>
<dbReference type="Pfam" id="PF07409">
    <property type="entry name" value="GP46"/>
    <property type="match status" value="1"/>
</dbReference>
<evidence type="ECO:0000313" key="1">
    <source>
        <dbReference type="EMBL" id="MBI0554560.1"/>
    </source>
</evidence>
<dbReference type="Proteomes" id="UP001194579">
    <property type="component" value="Unassembled WGS sequence"/>
</dbReference>
<keyword evidence="2" id="KW-1185">Reference proteome</keyword>
<protein>
    <recommendedName>
        <fullName evidence="3">Phage protein GP46</fullName>
    </recommendedName>
</protein>
<sequence>MTDIKSFWNVDEIHADWIAGEGRLLDGDDLQTAIVISLFTDRLARADDNYESTDRRGWWGDSGEKDLIGSRLWLLRRQKLTTTVALKAEEYAEEALQWLIDDGVVGSLSVVTQIVFPARLNMAIGYSRPSGDSYDEMKFFWVWEQKTNAI</sequence>
<reference evidence="2" key="1">
    <citation type="submission" date="2023-07" db="EMBL/GenBank/DDBJ databases">
        <title>Identification of Pectobacterium versatile causing blackleg of potato from New York State with a whole genome sequencing approach.</title>
        <authorList>
            <person name="Ma X."/>
            <person name="Swingle B."/>
        </authorList>
    </citation>
    <scope>NUCLEOTIDE SEQUENCE [LARGE SCALE GENOMIC DNA]</scope>
    <source>
        <strain evidence="2">NY1588A</strain>
    </source>
</reference>
<evidence type="ECO:0008006" key="3">
    <source>
        <dbReference type="Google" id="ProtNLM"/>
    </source>
</evidence>
<name>A0ABS0RY55_PECPM</name>
<organism evidence="1 2">
    <name type="scientific">Pectobacterium parmentieri</name>
    <dbReference type="NCBI Taxonomy" id="1905730"/>
    <lineage>
        <taxon>Bacteria</taxon>
        <taxon>Pseudomonadati</taxon>
        <taxon>Pseudomonadota</taxon>
        <taxon>Gammaproteobacteria</taxon>
        <taxon>Enterobacterales</taxon>
        <taxon>Pectobacteriaceae</taxon>
        <taxon>Pectobacterium</taxon>
    </lineage>
</organism>
<dbReference type="RefSeq" id="WP_198339424.1">
    <property type="nucleotide sequence ID" value="NZ_JBBBPJ010000005.1"/>
</dbReference>